<dbReference type="Pfam" id="PF13204">
    <property type="entry name" value="Apiosidase"/>
    <property type="match status" value="1"/>
</dbReference>
<dbReference type="InterPro" id="IPR032260">
    <property type="entry name" value="DUF5060"/>
</dbReference>
<dbReference type="AlphaFoldDB" id="A0A1P9WRJ4"/>
<feature type="domain" description="Apiosidase-like catalytic" evidence="1">
    <location>
        <begin position="104"/>
        <end position="369"/>
    </location>
</feature>
<keyword evidence="4" id="KW-1185">Reference proteome</keyword>
<sequence>MADVPRWSVQEITLTASGRYNNPYTDARVSATFTGPGGVSHEVGGFWYEGNTFKIRFTPTAEGRWTYVTRSADKGLNNQKGSLTCNAPKAGNHGFIRRDADHPHHFMYDDGTRYFMLGTTYYGILSTAIAGDTWKQAIDSCAHYGITKIRFRVNIKLCKNSTQPGPCSSVWGSDGKDHDQLNPAHLRLVDEVLTYMNERGIVADLMPFDSQESFYGTDEQDLRYLRYLMARYASYPNVIWCLTNEFQRVPNKPREFWNTAGTIIRQHDPYASYKQNLRPLSIHPFGGQSNGAQFQFHDQPWPVHVILQSGRFVPADTLNVITLRNRGHNMPIVNDEFGYFDDDIREWGKGGYNQTVHRNALWSIYLAGGYATIGDKAQYADGKPYHSAIWHPRPEYADLKHLNTFFTKTGLPYWAMEPANTLVSAGERTYALATGDGKMGIVYAAAGGTAQLLLPYGTYTAHLLDPRTGRDTALPNWTGGQPVTLTCPDTQDWVVYFRRSGQGLAQQVSKTVKD</sequence>
<dbReference type="Gene3D" id="3.20.20.80">
    <property type="entry name" value="Glycosidases"/>
    <property type="match status" value="1"/>
</dbReference>
<dbReference type="InterPro" id="IPR017853">
    <property type="entry name" value="GH"/>
</dbReference>
<proteinExistence type="predicted"/>
<accession>A0A1P9WRJ4</accession>
<dbReference type="PANTHER" id="PTHR37836:SF2">
    <property type="entry name" value="DUF4038 DOMAIN-CONTAINING PROTEIN"/>
    <property type="match status" value="1"/>
</dbReference>
<dbReference type="STRING" id="1178516.AWR27_00610"/>
<dbReference type="Pfam" id="PF16586">
    <property type="entry name" value="DUF5060"/>
    <property type="match status" value="1"/>
</dbReference>
<dbReference type="SUPFAM" id="SSF51445">
    <property type="entry name" value="(Trans)glycosidases"/>
    <property type="match status" value="1"/>
</dbReference>
<evidence type="ECO:0000259" key="1">
    <source>
        <dbReference type="Pfam" id="PF13204"/>
    </source>
</evidence>
<dbReference type="InterPro" id="IPR025277">
    <property type="entry name" value="Apiosidase-like_cat_dom"/>
</dbReference>
<dbReference type="KEGG" id="smon:AWR27_00610"/>
<evidence type="ECO:0000259" key="2">
    <source>
        <dbReference type="Pfam" id="PF16586"/>
    </source>
</evidence>
<dbReference type="Gene3D" id="2.60.40.10">
    <property type="entry name" value="Immunoglobulins"/>
    <property type="match status" value="1"/>
</dbReference>
<dbReference type="PANTHER" id="PTHR37836">
    <property type="entry name" value="LMO1036 PROTEIN"/>
    <property type="match status" value="1"/>
</dbReference>
<reference evidence="3 4" key="1">
    <citation type="submission" date="2016-01" db="EMBL/GenBank/DDBJ databases">
        <authorList>
            <person name="Oliw E.H."/>
        </authorList>
    </citation>
    <scope>NUCLEOTIDE SEQUENCE [LARGE SCALE GENOMIC DNA]</scope>
    <source>
        <strain evidence="3 4">DY10</strain>
    </source>
</reference>
<dbReference type="InterPro" id="IPR013783">
    <property type="entry name" value="Ig-like_fold"/>
</dbReference>
<feature type="domain" description="DUF5060" evidence="2">
    <location>
        <begin position="4"/>
        <end position="71"/>
    </location>
</feature>
<dbReference type="Proteomes" id="UP000187941">
    <property type="component" value="Chromosome"/>
</dbReference>
<protein>
    <recommendedName>
        <fullName evidence="5">DUF5060 domain-containing protein</fullName>
    </recommendedName>
</protein>
<organism evidence="3 4">
    <name type="scientific">Spirosoma montaniterrae</name>
    <dbReference type="NCBI Taxonomy" id="1178516"/>
    <lineage>
        <taxon>Bacteria</taxon>
        <taxon>Pseudomonadati</taxon>
        <taxon>Bacteroidota</taxon>
        <taxon>Cytophagia</taxon>
        <taxon>Cytophagales</taxon>
        <taxon>Cytophagaceae</taxon>
        <taxon>Spirosoma</taxon>
    </lineage>
</organism>
<evidence type="ECO:0008006" key="5">
    <source>
        <dbReference type="Google" id="ProtNLM"/>
    </source>
</evidence>
<evidence type="ECO:0000313" key="4">
    <source>
        <dbReference type="Proteomes" id="UP000187941"/>
    </source>
</evidence>
<dbReference type="EMBL" id="CP014263">
    <property type="protein sequence ID" value="AQG77980.1"/>
    <property type="molecule type" value="Genomic_DNA"/>
</dbReference>
<name>A0A1P9WRJ4_9BACT</name>
<gene>
    <name evidence="3" type="ORF">AWR27_00610</name>
</gene>
<evidence type="ECO:0000313" key="3">
    <source>
        <dbReference type="EMBL" id="AQG77980.1"/>
    </source>
</evidence>